<dbReference type="GO" id="GO:0003677">
    <property type="term" value="F:DNA binding"/>
    <property type="evidence" value="ECO:0007669"/>
    <property type="project" value="InterPro"/>
</dbReference>
<evidence type="ECO:0000313" key="4">
    <source>
        <dbReference type="EMBL" id="CAA9358933.1"/>
    </source>
</evidence>
<sequence>MACIREELTNAQWERLSPLLPPQRPRTGRPARDHRTVLSAILWVLRTGAPWRDLPERFGPWSTAWSRFRRWTASGLWARLLAVLQRAADAAGEIDWTTHFVDGTVVRAHQHAAGAVGGQDHEALGRSRGGFSTKVHVRAEGGGKPMALVVSGGERHESRYLEALLGRGQVRRAGRGRPRVRPEQLVADKGYSYPTVRRLLARRGIRAVIPRRRDQRPGDGRHRPFDRATYRERNRVERLINRLKQYRRVATRYEKRACYYAAMLTIAATLLWLPRFAHAA</sequence>
<organism evidence="4">
    <name type="scientific">uncultured Gemmatimonadaceae bacterium</name>
    <dbReference type="NCBI Taxonomy" id="246130"/>
    <lineage>
        <taxon>Bacteria</taxon>
        <taxon>Pseudomonadati</taxon>
        <taxon>Gemmatimonadota</taxon>
        <taxon>Gemmatimonadia</taxon>
        <taxon>Gemmatimonadales</taxon>
        <taxon>Gemmatimonadaceae</taxon>
        <taxon>environmental samples</taxon>
    </lineage>
</organism>
<evidence type="ECO:0000256" key="1">
    <source>
        <dbReference type="SAM" id="Phobius"/>
    </source>
</evidence>
<keyword evidence="1" id="KW-1133">Transmembrane helix</keyword>
<reference evidence="4" key="1">
    <citation type="submission" date="2020-02" db="EMBL/GenBank/DDBJ databases">
        <authorList>
            <person name="Meier V. D."/>
        </authorList>
    </citation>
    <scope>NUCLEOTIDE SEQUENCE</scope>
    <source>
        <strain evidence="4">AVDCRST_MAG40</strain>
    </source>
</reference>
<evidence type="ECO:0000259" key="2">
    <source>
        <dbReference type="Pfam" id="PF01609"/>
    </source>
</evidence>
<dbReference type="GO" id="GO:0006313">
    <property type="term" value="P:DNA transposition"/>
    <property type="evidence" value="ECO:0007669"/>
    <property type="project" value="InterPro"/>
</dbReference>
<dbReference type="InterPro" id="IPR002559">
    <property type="entry name" value="Transposase_11"/>
</dbReference>
<dbReference type="AlphaFoldDB" id="A0A6J4MIR8"/>
<dbReference type="Pfam" id="PF01609">
    <property type="entry name" value="DDE_Tnp_1"/>
    <property type="match status" value="1"/>
</dbReference>
<evidence type="ECO:0000259" key="3">
    <source>
        <dbReference type="Pfam" id="PF13340"/>
    </source>
</evidence>
<feature type="transmembrane region" description="Helical" evidence="1">
    <location>
        <begin position="257"/>
        <end position="277"/>
    </location>
</feature>
<protein>
    <submittedName>
        <fullName evidence="4">Mobile element protein</fullName>
    </submittedName>
</protein>
<dbReference type="GO" id="GO:0004803">
    <property type="term" value="F:transposase activity"/>
    <property type="evidence" value="ECO:0007669"/>
    <property type="project" value="InterPro"/>
</dbReference>
<dbReference type="Pfam" id="PF13340">
    <property type="entry name" value="DUF4096"/>
    <property type="match status" value="1"/>
</dbReference>
<gene>
    <name evidence="4" type="ORF">AVDCRST_MAG40-3353</name>
</gene>
<dbReference type="PANTHER" id="PTHR30007:SF1">
    <property type="entry name" value="BLR1914 PROTEIN"/>
    <property type="match status" value="1"/>
</dbReference>
<dbReference type="NCBIfam" id="NF033580">
    <property type="entry name" value="transpos_IS5_3"/>
    <property type="match status" value="1"/>
</dbReference>
<dbReference type="InterPro" id="IPR025161">
    <property type="entry name" value="IS402-like_dom"/>
</dbReference>
<name>A0A6J4MIR8_9BACT</name>
<accession>A0A6J4MIR8</accession>
<keyword evidence="1" id="KW-0812">Transmembrane</keyword>
<dbReference type="PANTHER" id="PTHR30007">
    <property type="entry name" value="PHP DOMAIN PROTEIN"/>
    <property type="match status" value="1"/>
</dbReference>
<keyword evidence="1" id="KW-0472">Membrane</keyword>
<feature type="domain" description="Insertion element IS402-like" evidence="3">
    <location>
        <begin position="8"/>
        <end position="80"/>
    </location>
</feature>
<dbReference type="EMBL" id="CADCTX010000926">
    <property type="protein sequence ID" value="CAA9358933.1"/>
    <property type="molecule type" value="Genomic_DNA"/>
</dbReference>
<feature type="domain" description="Transposase IS4-like" evidence="2">
    <location>
        <begin position="100"/>
        <end position="271"/>
    </location>
</feature>
<proteinExistence type="predicted"/>